<keyword evidence="1" id="KW-1133">Transmembrane helix</keyword>
<proteinExistence type="predicted"/>
<keyword evidence="1" id="KW-0472">Membrane</keyword>
<dbReference type="GeneID" id="76208999"/>
<gene>
    <name evidence="2" type="ORF">NZNM25_14960</name>
</gene>
<dbReference type="RefSeq" id="WP_225866904.1">
    <property type="nucleotide sequence ID" value="NZ_AP026695.1"/>
</dbReference>
<dbReference type="NCBIfam" id="TIGR04296">
    <property type="entry name" value="PEFG-CTERM"/>
    <property type="match status" value="1"/>
</dbReference>
<dbReference type="EMBL" id="BGKI01000007">
    <property type="protein sequence ID" value="GBH34705.1"/>
    <property type="molecule type" value="Genomic_DNA"/>
</dbReference>
<name>A0A2S2KTB6_9ARCH</name>
<dbReference type="Proteomes" id="UP000245829">
    <property type="component" value="Unassembled WGS sequence"/>
</dbReference>
<keyword evidence="3" id="KW-1185">Reference proteome</keyword>
<feature type="transmembrane region" description="Helical" evidence="1">
    <location>
        <begin position="230"/>
        <end position="250"/>
    </location>
</feature>
<dbReference type="AlphaFoldDB" id="A0A2S2KTB6"/>
<evidence type="ECO:0008006" key="4">
    <source>
        <dbReference type="Google" id="ProtNLM"/>
    </source>
</evidence>
<evidence type="ECO:0000256" key="1">
    <source>
        <dbReference type="SAM" id="Phobius"/>
    </source>
</evidence>
<keyword evidence="1" id="KW-0812">Transmembrane</keyword>
<reference evidence="2 3" key="1">
    <citation type="submission" date="2018-05" db="EMBL/GenBank/DDBJ databases">
        <title>genome sequencing of Nitrosopumilus sp. NM25.</title>
        <authorList>
            <person name="Mori K."/>
            <person name="Nakagawa T."/>
        </authorList>
    </citation>
    <scope>NUCLEOTIDE SEQUENCE [LARGE SCALE GENOMIC DNA]</scope>
    <source>
        <strain evidence="2 3">NM25</strain>
    </source>
</reference>
<sequence>MVSTLAFANTTIEVQTSETKIKALESIWVTGKITDVAQYKPVKLRVIGPDGKLVFAPQVTIDDNGEFRKLLNPPIPSFKPGEYIVTASHDDTKSVAQTQFTVISQEIPRNSDIQTSESKVIVEKEQQKSSKEITIQAEAENGSDVIMVKGNTNFRGTDITLIVKSPIGNMITIDQVTPGMYGDFQAEIKIGGPMWKEDGMYTITANHGSSSEYKESIKVEIKDGVVVPEFGVTTSLVLAMSIISIIIVSTKLKLATPFRY</sequence>
<comment type="caution">
    <text evidence="2">The sequence shown here is derived from an EMBL/GenBank/DDBJ whole genome shotgun (WGS) entry which is preliminary data.</text>
</comment>
<protein>
    <recommendedName>
        <fullName evidence="4">PEFG-CTERM sorting domain-containing protein</fullName>
    </recommendedName>
</protein>
<accession>A0A2S2KTB6</accession>
<organism evidence="2 3">
    <name type="scientific">Nitrosopumilus zosterae</name>
    <dbReference type="NCBI Taxonomy" id="718286"/>
    <lineage>
        <taxon>Archaea</taxon>
        <taxon>Nitrososphaerota</taxon>
        <taxon>Nitrososphaeria</taxon>
        <taxon>Nitrosopumilales</taxon>
        <taxon>Nitrosopumilaceae</taxon>
        <taxon>Nitrosopumilus</taxon>
    </lineage>
</organism>
<dbReference type="InterPro" id="IPR027560">
    <property type="entry name" value="PEFG-CTERM"/>
</dbReference>
<evidence type="ECO:0000313" key="2">
    <source>
        <dbReference type="EMBL" id="GBH34705.1"/>
    </source>
</evidence>
<evidence type="ECO:0000313" key="3">
    <source>
        <dbReference type="Proteomes" id="UP000245829"/>
    </source>
</evidence>